<evidence type="ECO:0000313" key="7">
    <source>
        <dbReference type="EMBL" id="OOE15020.1"/>
    </source>
</evidence>
<comment type="caution">
    <text evidence="7">The sequence shown here is derived from an EMBL/GenBank/DDBJ whole genome shotgun (WGS) entry which is preliminary data.</text>
</comment>
<dbReference type="PIRSF" id="PIRSF005572">
    <property type="entry name" value="NifS"/>
    <property type="match status" value="1"/>
</dbReference>
<dbReference type="NCBIfam" id="TIGR01977">
    <property type="entry name" value="am_tr_V_EF2568"/>
    <property type="match status" value="1"/>
</dbReference>
<dbReference type="SUPFAM" id="SSF53383">
    <property type="entry name" value="PLP-dependent transferases"/>
    <property type="match status" value="1"/>
</dbReference>
<comment type="cofactor">
    <cofactor evidence="1">
        <name>pyridoxal 5'-phosphate</name>
        <dbReference type="ChEBI" id="CHEBI:597326"/>
    </cofactor>
</comment>
<evidence type="ECO:0000313" key="8">
    <source>
        <dbReference type="Proteomes" id="UP000188597"/>
    </source>
</evidence>
<dbReference type="InterPro" id="IPR015422">
    <property type="entry name" value="PyrdxlP-dep_Trfase_small"/>
</dbReference>
<comment type="similarity">
    <text evidence="2">Belongs to the class-V pyridoxal-phosphate-dependent aminotransferase family. Csd subfamily.</text>
</comment>
<name>A0A1V3GDS9_9BACL</name>
<evidence type="ECO:0000256" key="5">
    <source>
        <dbReference type="ARBA" id="ARBA00050776"/>
    </source>
</evidence>
<dbReference type="Gene3D" id="3.90.1150.10">
    <property type="entry name" value="Aspartate Aminotransferase, domain 1"/>
    <property type="match status" value="1"/>
</dbReference>
<dbReference type="Pfam" id="PF00266">
    <property type="entry name" value="Aminotran_5"/>
    <property type="match status" value="1"/>
</dbReference>
<dbReference type="EMBL" id="MQMF01000001">
    <property type="protein sequence ID" value="OOE15020.1"/>
    <property type="molecule type" value="Genomic_DNA"/>
</dbReference>
<dbReference type="InterPro" id="IPR000192">
    <property type="entry name" value="Aminotrans_V_dom"/>
</dbReference>
<dbReference type="PANTHER" id="PTHR43586:SF4">
    <property type="entry name" value="ISOPENICILLIN N EPIMERASE"/>
    <property type="match status" value="1"/>
</dbReference>
<protein>
    <recommendedName>
        <fullName evidence="3">cysteine desulfurase</fullName>
        <ecNumber evidence="3">2.8.1.7</ecNumber>
    </recommendedName>
</protein>
<evidence type="ECO:0000256" key="3">
    <source>
        <dbReference type="ARBA" id="ARBA00012239"/>
    </source>
</evidence>
<dbReference type="OrthoDB" id="9804366at2"/>
<proteinExistence type="inferred from homology"/>
<gene>
    <name evidence="7" type="ORF">UN64_06990</name>
</gene>
<evidence type="ECO:0000259" key="6">
    <source>
        <dbReference type="Pfam" id="PF00266"/>
    </source>
</evidence>
<organism evidence="7 8">
    <name type="scientific">Fictibacillus arsenicus</name>
    <dbReference type="NCBI Taxonomy" id="255247"/>
    <lineage>
        <taxon>Bacteria</taxon>
        <taxon>Bacillati</taxon>
        <taxon>Bacillota</taxon>
        <taxon>Bacilli</taxon>
        <taxon>Bacillales</taxon>
        <taxon>Fictibacillaceae</taxon>
        <taxon>Fictibacillus</taxon>
    </lineage>
</organism>
<dbReference type="EC" id="2.8.1.7" evidence="3"/>
<dbReference type="GO" id="GO:0031071">
    <property type="term" value="F:cysteine desulfurase activity"/>
    <property type="evidence" value="ECO:0007669"/>
    <property type="project" value="UniProtKB-EC"/>
</dbReference>
<dbReference type="InterPro" id="IPR010969">
    <property type="entry name" value="Cys_dSase-rel_unknwn_funct"/>
</dbReference>
<accession>A0A1V3GDS9</accession>
<feature type="domain" description="Aminotransferase class V" evidence="6">
    <location>
        <begin position="2"/>
        <end position="368"/>
    </location>
</feature>
<dbReference type="Gene3D" id="3.40.640.10">
    <property type="entry name" value="Type I PLP-dependent aspartate aminotransferase-like (Major domain)"/>
    <property type="match status" value="1"/>
</dbReference>
<sequence>MIYFDHAATSYPKPKEVIEAVGRAVNLGNPGRGGHFLSKEASRVVTDARYEIASFFGCESTESVIFTKSATEAVNLVLKGFPWKKGDHIIASGFEHNAVYRTLHFLEKTIGISVTYLQGSEAFHKEKIISNITENTRLLVCTHGSNVDGTLLPADIWGGVSKKYKLKLLVDAAQTAGVHPIHMTDENIDYLAVPGHKGLLGPQGIGMLLINNKETLLSPLIYGGTGTFSEHPEQPNELPYRLESGTLNVSGIAGVHAGVKEVLHRGLKNIQKHEEEMLFEFLKQIESIPEVSITKPSSFPDRLPVVSLRVEGLDVHEISVILDEHYNIAVRAGLHCAPLAHSRTGTNNEGALRISFGYTNTKDEVNTLIRALREIINGLLG</sequence>
<dbReference type="InterPro" id="IPR016454">
    <property type="entry name" value="Cysteine_dSase"/>
</dbReference>
<evidence type="ECO:0000256" key="4">
    <source>
        <dbReference type="ARBA" id="ARBA00022898"/>
    </source>
</evidence>
<keyword evidence="4" id="KW-0663">Pyridoxal phosphate</keyword>
<dbReference type="InterPro" id="IPR015424">
    <property type="entry name" value="PyrdxlP-dep_Trfase"/>
</dbReference>
<dbReference type="AlphaFoldDB" id="A0A1V3GDS9"/>
<evidence type="ECO:0000256" key="2">
    <source>
        <dbReference type="ARBA" id="ARBA00010447"/>
    </source>
</evidence>
<evidence type="ECO:0000256" key="1">
    <source>
        <dbReference type="ARBA" id="ARBA00001933"/>
    </source>
</evidence>
<dbReference type="Proteomes" id="UP000188597">
    <property type="component" value="Unassembled WGS sequence"/>
</dbReference>
<comment type="catalytic activity">
    <reaction evidence="5">
        <text>(sulfur carrier)-H + L-cysteine = (sulfur carrier)-SH + L-alanine</text>
        <dbReference type="Rhea" id="RHEA:43892"/>
        <dbReference type="Rhea" id="RHEA-COMP:14737"/>
        <dbReference type="Rhea" id="RHEA-COMP:14739"/>
        <dbReference type="ChEBI" id="CHEBI:29917"/>
        <dbReference type="ChEBI" id="CHEBI:35235"/>
        <dbReference type="ChEBI" id="CHEBI:57972"/>
        <dbReference type="ChEBI" id="CHEBI:64428"/>
        <dbReference type="EC" id="2.8.1.7"/>
    </reaction>
</comment>
<reference evidence="7 8" key="1">
    <citation type="submission" date="2016-11" db="EMBL/GenBank/DDBJ databases">
        <authorList>
            <person name="Jaros S."/>
            <person name="Januszkiewicz K."/>
            <person name="Wedrychowicz H."/>
        </authorList>
    </citation>
    <scope>NUCLEOTIDE SEQUENCE [LARGE SCALE GENOMIC DNA]</scope>
    <source>
        <strain evidence="7 8">Con a/3</strain>
    </source>
</reference>
<dbReference type="InterPro" id="IPR015421">
    <property type="entry name" value="PyrdxlP-dep_Trfase_major"/>
</dbReference>
<dbReference type="PANTHER" id="PTHR43586">
    <property type="entry name" value="CYSTEINE DESULFURASE"/>
    <property type="match status" value="1"/>
</dbReference>